<name>A0A379LTH7_9NOCA</name>
<gene>
    <name evidence="5" type="primary">pdhA1</name>
    <name evidence="5" type="ORF">NCTC13296_00172</name>
</gene>
<dbReference type="Proteomes" id="UP000254569">
    <property type="component" value="Unassembled WGS sequence"/>
</dbReference>
<dbReference type="GO" id="GO:0000287">
    <property type="term" value="F:magnesium ion binding"/>
    <property type="evidence" value="ECO:0007669"/>
    <property type="project" value="UniProtKB-ARBA"/>
</dbReference>
<evidence type="ECO:0000313" key="5">
    <source>
        <dbReference type="EMBL" id="SUE13364.1"/>
    </source>
</evidence>
<evidence type="ECO:0000313" key="6">
    <source>
        <dbReference type="Proteomes" id="UP000254569"/>
    </source>
</evidence>
<evidence type="ECO:0000256" key="2">
    <source>
        <dbReference type="ARBA" id="ARBA00023002"/>
    </source>
</evidence>
<dbReference type="InterPro" id="IPR001017">
    <property type="entry name" value="DH_E1"/>
</dbReference>
<dbReference type="RefSeq" id="WP_064063646.1">
    <property type="nucleotide sequence ID" value="NZ_CP101467.1"/>
</dbReference>
<reference evidence="5 6" key="1">
    <citation type="submission" date="2018-06" db="EMBL/GenBank/DDBJ databases">
        <authorList>
            <consortium name="Pathogen Informatics"/>
            <person name="Doyle S."/>
        </authorList>
    </citation>
    <scope>NUCLEOTIDE SEQUENCE [LARGE SCALE GENOMIC DNA]</scope>
    <source>
        <strain evidence="5 6">NCTC13296</strain>
    </source>
</reference>
<evidence type="ECO:0000259" key="4">
    <source>
        <dbReference type="Pfam" id="PF00676"/>
    </source>
</evidence>
<dbReference type="Gene3D" id="3.40.50.970">
    <property type="match status" value="1"/>
</dbReference>
<dbReference type="PANTHER" id="PTHR43380:SF1">
    <property type="entry name" value="2-OXOISOVALERATE DEHYDROGENASE SUBUNIT ALPHA, MITOCHONDRIAL"/>
    <property type="match status" value="1"/>
</dbReference>
<dbReference type="EMBL" id="UGVI01000001">
    <property type="protein sequence ID" value="SUE13364.1"/>
    <property type="molecule type" value="Genomic_DNA"/>
</dbReference>
<dbReference type="AlphaFoldDB" id="A0A379LTH7"/>
<dbReference type="InterPro" id="IPR029061">
    <property type="entry name" value="THDP-binding"/>
</dbReference>
<dbReference type="CDD" id="cd02000">
    <property type="entry name" value="TPP_E1_PDC_ADC_BCADC"/>
    <property type="match status" value="1"/>
</dbReference>
<evidence type="ECO:0000256" key="1">
    <source>
        <dbReference type="ARBA" id="ARBA00001964"/>
    </source>
</evidence>
<organism evidence="5 6">
    <name type="scientific">Rhodococcus gordoniae</name>
    <dbReference type="NCBI Taxonomy" id="223392"/>
    <lineage>
        <taxon>Bacteria</taxon>
        <taxon>Bacillati</taxon>
        <taxon>Actinomycetota</taxon>
        <taxon>Actinomycetes</taxon>
        <taxon>Mycobacteriales</taxon>
        <taxon>Nocardiaceae</taxon>
        <taxon>Rhodococcus</taxon>
    </lineage>
</organism>
<dbReference type="SUPFAM" id="SSF52518">
    <property type="entry name" value="Thiamin diphosphate-binding fold (THDP-binding)"/>
    <property type="match status" value="1"/>
</dbReference>
<comment type="cofactor">
    <cofactor evidence="1">
        <name>thiamine diphosphate</name>
        <dbReference type="ChEBI" id="CHEBI:58937"/>
    </cofactor>
</comment>
<feature type="domain" description="Dehydrogenase E1 component" evidence="4">
    <location>
        <begin position="41"/>
        <end position="306"/>
    </location>
</feature>
<keyword evidence="3" id="KW-0786">Thiamine pyrophosphate</keyword>
<keyword evidence="6" id="KW-1185">Reference proteome</keyword>
<protein>
    <submittedName>
        <fullName evidence="5">Pyruvate dehydrogenase E1 component subunit alpha</fullName>
        <ecNumber evidence="5">1.2.4.1</ecNumber>
    </submittedName>
</protein>
<dbReference type="GO" id="GO:0004739">
    <property type="term" value="F:pyruvate dehydrogenase (acetyl-transferring) activity"/>
    <property type="evidence" value="ECO:0007669"/>
    <property type="project" value="UniProtKB-EC"/>
</dbReference>
<dbReference type="EC" id="1.2.4.1" evidence="5"/>
<dbReference type="InterPro" id="IPR050771">
    <property type="entry name" value="Alpha-ketoacid_DH_E1_comp"/>
</dbReference>
<dbReference type="InterPro" id="IPR017596">
    <property type="entry name" value="PdhA/BkdA"/>
</dbReference>
<proteinExistence type="predicted"/>
<dbReference type="GO" id="GO:0009083">
    <property type="term" value="P:branched-chain amino acid catabolic process"/>
    <property type="evidence" value="ECO:0007669"/>
    <property type="project" value="TreeGrafter"/>
</dbReference>
<dbReference type="OrthoDB" id="9766715at2"/>
<accession>A0A379LTH7</accession>
<evidence type="ECO:0000256" key="3">
    <source>
        <dbReference type="ARBA" id="ARBA00023052"/>
    </source>
</evidence>
<sequence length="366" mass="40178">MDVPTAYPVQLIQPDGRRVLDTEYGPLVADIGPDELRGLYRDMVVARRLDSEATALQRQGELGLWAPLQGQEAAQVGSARALAPDDYVFTSYREHAVAWCRGVDPADMTRLWRGCGLSGWDPHSVATTNPAIVVGAQGLHATGYAMGAKLDGAEIATVVYFGDGATSQGDLSEALVFSVSWGVGVVFICQNNHWAISVPTRVQSPVPLARRAAGFGMPAVQVDGNDVLAVLAVTRRAVRHARDGAGPFFVEALTYRMGPHTTSDDPTRYRTPADLEEWKARDPIDRLRRLLEREELVDETFFDEVRTVADETAVRLRRGTLGMPDPEPAALFDHVYATEHPLIEQERADHARYLASFGTTDEEARR</sequence>
<dbReference type="Pfam" id="PF00676">
    <property type="entry name" value="E1_dh"/>
    <property type="match status" value="1"/>
</dbReference>
<keyword evidence="5" id="KW-0670">Pyruvate</keyword>
<dbReference type="PANTHER" id="PTHR43380">
    <property type="entry name" value="2-OXOISOVALERATE DEHYDROGENASE SUBUNIT ALPHA, MITOCHONDRIAL"/>
    <property type="match status" value="1"/>
</dbReference>
<keyword evidence="2 5" id="KW-0560">Oxidoreductase</keyword>
<dbReference type="NCBIfam" id="TIGR03181">
    <property type="entry name" value="PDH_E1_alph_x"/>
    <property type="match status" value="1"/>
</dbReference>